<comment type="cofactor">
    <cofactor evidence="1">
        <name>Mg(2+)</name>
        <dbReference type="ChEBI" id="CHEBI:18420"/>
    </cofactor>
</comment>
<keyword evidence="10" id="KW-0694">RNA-binding</keyword>
<dbReference type="GO" id="GO:0003677">
    <property type="term" value="F:DNA binding"/>
    <property type="evidence" value="ECO:0007669"/>
    <property type="project" value="UniProtKB-KW"/>
</dbReference>
<evidence type="ECO:0000256" key="13">
    <source>
        <dbReference type="ARBA" id="ARBA00056032"/>
    </source>
</evidence>
<keyword evidence="4" id="KW-0963">Cytoplasm</keyword>
<keyword evidence="18" id="KW-1185">Reference proteome</keyword>
<evidence type="ECO:0000313" key="17">
    <source>
        <dbReference type="EMBL" id="KDR21324.1"/>
    </source>
</evidence>
<comment type="subunit">
    <text evidence="15">Monomer. Interacts with PABPC1; the interaction is RNA-dependent and stimulates ENDOV activity.</text>
</comment>
<keyword evidence="6" id="KW-0479">Metal-binding</keyword>
<dbReference type="AlphaFoldDB" id="A0A067RNL0"/>
<reference evidence="17 18" key="1">
    <citation type="journal article" date="2014" name="Nat. Commun.">
        <title>Molecular traces of alternative social organization in a termite genome.</title>
        <authorList>
            <person name="Terrapon N."/>
            <person name="Li C."/>
            <person name="Robertson H.M."/>
            <person name="Ji L."/>
            <person name="Meng X."/>
            <person name="Booth W."/>
            <person name="Chen Z."/>
            <person name="Childers C.P."/>
            <person name="Glastad K.M."/>
            <person name="Gokhale K."/>
            <person name="Gowin J."/>
            <person name="Gronenberg W."/>
            <person name="Hermansen R.A."/>
            <person name="Hu H."/>
            <person name="Hunt B.G."/>
            <person name="Huylmans A.K."/>
            <person name="Khalil S.M."/>
            <person name="Mitchell R.D."/>
            <person name="Munoz-Torres M.C."/>
            <person name="Mustard J.A."/>
            <person name="Pan H."/>
            <person name="Reese J.T."/>
            <person name="Scharf M.E."/>
            <person name="Sun F."/>
            <person name="Vogel H."/>
            <person name="Xiao J."/>
            <person name="Yang W."/>
            <person name="Yang Z."/>
            <person name="Yang Z."/>
            <person name="Zhou J."/>
            <person name="Zhu J."/>
            <person name="Brent C.S."/>
            <person name="Elsik C.G."/>
            <person name="Goodisman M.A."/>
            <person name="Liberles D.A."/>
            <person name="Roe R.M."/>
            <person name="Vargo E.L."/>
            <person name="Vilcinskas A."/>
            <person name="Wang J."/>
            <person name="Bornberg-Bauer E."/>
            <person name="Korb J."/>
            <person name="Zhang G."/>
            <person name="Liebig J."/>
        </authorList>
    </citation>
    <scope>NUCLEOTIDE SEQUENCE [LARGE SCALE GENOMIC DNA]</scope>
    <source>
        <tissue evidence="17">Whole organism</tissue>
    </source>
</reference>
<name>A0A067RNL0_ZOONE</name>
<dbReference type="PANTHER" id="PTHR28511:SF1">
    <property type="entry name" value="ENDONUCLEASE V"/>
    <property type="match status" value="1"/>
</dbReference>
<dbReference type="PANTHER" id="PTHR28511">
    <property type="entry name" value="ENDONUCLEASE V"/>
    <property type="match status" value="1"/>
</dbReference>
<evidence type="ECO:0000256" key="11">
    <source>
        <dbReference type="ARBA" id="ARBA00023125"/>
    </source>
</evidence>
<comment type="similarity">
    <text evidence="14">Belongs to the endonuclease V family.</text>
</comment>
<keyword evidence="12" id="KW-0539">Nucleus</keyword>
<dbReference type="InParanoid" id="A0A067RNL0"/>
<proteinExistence type="inferred from homology"/>
<evidence type="ECO:0000256" key="2">
    <source>
        <dbReference type="ARBA" id="ARBA00004210"/>
    </source>
</evidence>
<evidence type="ECO:0000256" key="1">
    <source>
        <dbReference type="ARBA" id="ARBA00001946"/>
    </source>
</evidence>
<dbReference type="EMBL" id="KK852561">
    <property type="protein sequence ID" value="KDR21324.1"/>
    <property type="molecule type" value="Genomic_DNA"/>
</dbReference>
<evidence type="ECO:0000256" key="16">
    <source>
        <dbReference type="ARBA" id="ARBA00071695"/>
    </source>
</evidence>
<keyword evidence="8" id="KW-0378">Hydrolase</keyword>
<evidence type="ECO:0000256" key="12">
    <source>
        <dbReference type="ARBA" id="ARBA00023242"/>
    </source>
</evidence>
<dbReference type="GO" id="GO:0016891">
    <property type="term" value="F:RNA endonuclease activity producing 5'-phosphomonoesters, hydrolytic mechanism"/>
    <property type="evidence" value="ECO:0007669"/>
    <property type="project" value="TreeGrafter"/>
</dbReference>
<dbReference type="OMA" id="NACAHTL"/>
<protein>
    <recommendedName>
        <fullName evidence="16">Endonuclease V</fullName>
    </recommendedName>
</protein>
<gene>
    <name evidence="17" type="ORF">L798_03957</name>
</gene>
<dbReference type="InterPro" id="IPR007581">
    <property type="entry name" value="Endonuclease-V"/>
</dbReference>
<comment type="function">
    <text evidence="13">Endoribonuclease that specifically cleaves inosine-containing RNAs: cleaves RNA at the second phosphodiester bond 3' to inosine. Active against both single-stranded and double-stranded RNAs. Has strong preference for single-stranded RNAs (ssRNAs) toward double-stranded RNAs (dsRNAs). Cleaves mRNAs and tRNAs containing inosine. Also able to cleave structure-specific dsRNA substrates containing the specific sites 5'-IIUI-3' and 5'-UIUU-3'. Inosine is present in a number of RNAs following editing; the function of inosine-specific endoribonuclease is still unclear: it could either play a regulatory role in edited RNAs, or be involved in antiviral response by removing the hyperedited long viral dsRNA genome that has undergone A-to-I editing. Binds branched DNA structures.</text>
</comment>
<evidence type="ECO:0000256" key="7">
    <source>
        <dbReference type="ARBA" id="ARBA00022759"/>
    </source>
</evidence>
<organism evidence="17 18">
    <name type="scientific">Zootermopsis nevadensis</name>
    <name type="common">Dampwood termite</name>
    <dbReference type="NCBI Taxonomy" id="136037"/>
    <lineage>
        <taxon>Eukaryota</taxon>
        <taxon>Metazoa</taxon>
        <taxon>Ecdysozoa</taxon>
        <taxon>Arthropoda</taxon>
        <taxon>Hexapoda</taxon>
        <taxon>Insecta</taxon>
        <taxon>Pterygota</taxon>
        <taxon>Neoptera</taxon>
        <taxon>Polyneoptera</taxon>
        <taxon>Dictyoptera</taxon>
        <taxon>Blattodea</taxon>
        <taxon>Blattoidea</taxon>
        <taxon>Termitoidae</taxon>
        <taxon>Termopsidae</taxon>
        <taxon>Zootermopsis</taxon>
    </lineage>
</organism>
<evidence type="ECO:0000256" key="5">
    <source>
        <dbReference type="ARBA" id="ARBA00022722"/>
    </source>
</evidence>
<accession>A0A067RNL0</accession>
<dbReference type="eggNOG" id="KOG4417">
    <property type="taxonomic scope" value="Eukaryota"/>
</dbReference>
<keyword evidence="5" id="KW-0540">Nuclease</keyword>
<dbReference type="CDD" id="cd06559">
    <property type="entry name" value="Endonuclease_V"/>
    <property type="match status" value="1"/>
</dbReference>
<dbReference type="GO" id="GO:0003727">
    <property type="term" value="F:single-stranded RNA binding"/>
    <property type="evidence" value="ECO:0007669"/>
    <property type="project" value="TreeGrafter"/>
</dbReference>
<evidence type="ECO:0000256" key="8">
    <source>
        <dbReference type="ARBA" id="ARBA00022801"/>
    </source>
</evidence>
<dbReference type="GO" id="GO:0005730">
    <property type="term" value="C:nucleolus"/>
    <property type="evidence" value="ECO:0007669"/>
    <property type="project" value="UniProtKB-SubCell"/>
</dbReference>
<dbReference type="GO" id="GO:0006281">
    <property type="term" value="P:DNA repair"/>
    <property type="evidence" value="ECO:0007669"/>
    <property type="project" value="InterPro"/>
</dbReference>
<dbReference type="GO" id="GO:0046872">
    <property type="term" value="F:metal ion binding"/>
    <property type="evidence" value="ECO:0007669"/>
    <property type="project" value="UniProtKB-KW"/>
</dbReference>
<dbReference type="FunFam" id="3.30.2170.10:FF:000002">
    <property type="entry name" value="Endonuclease V"/>
    <property type="match status" value="1"/>
</dbReference>
<evidence type="ECO:0000256" key="9">
    <source>
        <dbReference type="ARBA" id="ARBA00022842"/>
    </source>
</evidence>
<dbReference type="GO" id="GO:0010494">
    <property type="term" value="C:cytoplasmic stress granule"/>
    <property type="evidence" value="ECO:0007669"/>
    <property type="project" value="UniProtKB-SubCell"/>
</dbReference>
<dbReference type="STRING" id="136037.A0A067RNL0"/>
<comment type="subcellular location">
    <subcellularLocation>
        <location evidence="2">Cytoplasm</location>
        <location evidence="2">Stress granule</location>
    </subcellularLocation>
    <subcellularLocation>
        <location evidence="3">Nucleus</location>
        <location evidence="3">Nucleolus</location>
    </subcellularLocation>
</comment>
<dbReference type="Gene3D" id="3.30.2170.10">
    <property type="entry name" value="archaeoglobus fulgidus dsm 4304 superfamily"/>
    <property type="match status" value="1"/>
</dbReference>
<dbReference type="Proteomes" id="UP000027135">
    <property type="component" value="Unassembled WGS sequence"/>
</dbReference>
<dbReference type="HAMAP" id="MF_00801">
    <property type="entry name" value="Endonuclease_5"/>
    <property type="match status" value="1"/>
</dbReference>
<dbReference type="OrthoDB" id="20018at2759"/>
<dbReference type="Pfam" id="PF04493">
    <property type="entry name" value="Endonuclease_5"/>
    <property type="match status" value="1"/>
</dbReference>
<sequence length="236" mass="26446">MNRNWIDEQEQLKSQVICSDTYDWQHKRCISRVGGVDLSFIKGDENVACAALVICEYPDFNVVYEDVKMVPLTAPYEPGFLAFREAPALIEAFSRLCYTNPSLVPECVLVDGNGILHPRGFGLASHIGVLCNVPTVGVAKSLLVMDGILRDEDHKHKISLLRERGDHFSLNTISGKTLGLAVKTSDSSKKPMYVSVGHKISLHTAAWLVCHCSKYRIPEPVRQADIRSREFIRKNY</sequence>
<evidence type="ECO:0000256" key="3">
    <source>
        <dbReference type="ARBA" id="ARBA00004604"/>
    </source>
</evidence>
<keyword evidence="9" id="KW-0460">Magnesium</keyword>
<keyword evidence="11" id="KW-0238">DNA-binding</keyword>
<evidence type="ECO:0000256" key="6">
    <source>
        <dbReference type="ARBA" id="ARBA00022723"/>
    </source>
</evidence>
<evidence type="ECO:0000313" key="18">
    <source>
        <dbReference type="Proteomes" id="UP000027135"/>
    </source>
</evidence>
<evidence type="ECO:0000256" key="14">
    <source>
        <dbReference type="ARBA" id="ARBA00061268"/>
    </source>
</evidence>
<keyword evidence="7 17" id="KW-0255">Endonuclease</keyword>
<evidence type="ECO:0000256" key="15">
    <source>
        <dbReference type="ARBA" id="ARBA00061971"/>
    </source>
</evidence>
<evidence type="ECO:0000256" key="4">
    <source>
        <dbReference type="ARBA" id="ARBA00022490"/>
    </source>
</evidence>
<evidence type="ECO:0000256" key="10">
    <source>
        <dbReference type="ARBA" id="ARBA00022884"/>
    </source>
</evidence>